<evidence type="ECO:0000313" key="1">
    <source>
        <dbReference type="EMBL" id="KAI3728997.1"/>
    </source>
</evidence>
<organism evidence="1 2">
    <name type="scientific">Arctium lappa</name>
    <name type="common">Greater burdock</name>
    <name type="synonym">Lappa major</name>
    <dbReference type="NCBI Taxonomy" id="4217"/>
    <lineage>
        <taxon>Eukaryota</taxon>
        <taxon>Viridiplantae</taxon>
        <taxon>Streptophyta</taxon>
        <taxon>Embryophyta</taxon>
        <taxon>Tracheophyta</taxon>
        <taxon>Spermatophyta</taxon>
        <taxon>Magnoliopsida</taxon>
        <taxon>eudicotyledons</taxon>
        <taxon>Gunneridae</taxon>
        <taxon>Pentapetalae</taxon>
        <taxon>asterids</taxon>
        <taxon>campanulids</taxon>
        <taxon>Asterales</taxon>
        <taxon>Asteraceae</taxon>
        <taxon>Carduoideae</taxon>
        <taxon>Cardueae</taxon>
        <taxon>Arctiinae</taxon>
        <taxon>Arctium</taxon>
    </lineage>
</organism>
<sequence>MLYNFCKSLIFCLKYDSRPKPSLPLHLHSSTHTSRIAAVRPACRPTIQTENRSTPSLHNLRSSSISPPSTYSQKLDHPEPSIIPVFASKDINFCEEKKRKLVYGEAVFFRSQTYSRDQRYNDGFRSTATTTYHLSSAAITNIMTYY</sequence>
<reference evidence="2" key="1">
    <citation type="journal article" date="2022" name="Mol. Ecol. Resour.">
        <title>The genomes of chicory, endive, great burdock and yacon provide insights into Asteraceae palaeo-polyploidization history and plant inulin production.</title>
        <authorList>
            <person name="Fan W."/>
            <person name="Wang S."/>
            <person name="Wang H."/>
            <person name="Wang A."/>
            <person name="Jiang F."/>
            <person name="Liu H."/>
            <person name="Zhao H."/>
            <person name="Xu D."/>
            <person name="Zhang Y."/>
        </authorList>
    </citation>
    <scope>NUCLEOTIDE SEQUENCE [LARGE SCALE GENOMIC DNA]</scope>
    <source>
        <strain evidence="2">cv. Niubang</strain>
    </source>
</reference>
<comment type="caution">
    <text evidence="1">The sequence shown here is derived from an EMBL/GenBank/DDBJ whole genome shotgun (WGS) entry which is preliminary data.</text>
</comment>
<name>A0ACB9C491_ARCLA</name>
<gene>
    <name evidence="1" type="ORF">L6452_17643</name>
</gene>
<proteinExistence type="predicted"/>
<protein>
    <submittedName>
        <fullName evidence="1">Uncharacterized protein</fullName>
    </submittedName>
</protein>
<evidence type="ECO:0000313" key="2">
    <source>
        <dbReference type="Proteomes" id="UP001055879"/>
    </source>
</evidence>
<dbReference type="EMBL" id="CM042051">
    <property type="protein sequence ID" value="KAI3728997.1"/>
    <property type="molecule type" value="Genomic_DNA"/>
</dbReference>
<dbReference type="Proteomes" id="UP001055879">
    <property type="component" value="Linkage Group LG05"/>
</dbReference>
<accession>A0ACB9C491</accession>
<reference evidence="1 2" key="2">
    <citation type="journal article" date="2022" name="Mol. Ecol. Resour.">
        <title>The genomes of chicory, endive, great burdock and yacon provide insights into Asteraceae paleo-polyploidization history and plant inulin production.</title>
        <authorList>
            <person name="Fan W."/>
            <person name="Wang S."/>
            <person name="Wang H."/>
            <person name="Wang A."/>
            <person name="Jiang F."/>
            <person name="Liu H."/>
            <person name="Zhao H."/>
            <person name="Xu D."/>
            <person name="Zhang Y."/>
        </authorList>
    </citation>
    <scope>NUCLEOTIDE SEQUENCE [LARGE SCALE GENOMIC DNA]</scope>
    <source>
        <strain evidence="2">cv. Niubang</strain>
    </source>
</reference>
<keyword evidence="2" id="KW-1185">Reference proteome</keyword>